<dbReference type="EMBL" id="CZAW01000032">
    <property type="protein sequence ID" value="CUP78578.1"/>
    <property type="molecule type" value="Genomic_DNA"/>
</dbReference>
<proteinExistence type="predicted"/>
<name>A0A174R5V5_9FIRM</name>
<accession>A0A174R5V5</accession>
<dbReference type="Proteomes" id="UP000095712">
    <property type="component" value="Unassembled WGS sequence"/>
</dbReference>
<reference evidence="1 2" key="1">
    <citation type="submission" date="2015-09" db="EMBL/GenBank/DDBJ databases">
        <authorList>
            <consortium name="Pathogen Informatics"/>
        </authorList>
    </citation>
    <scope>NUCLEOTIDE SEQUENCE [LARGE SCALE GENOMIC DNA]</scope>
    <source>
        <strain evidence="1 2">2789STDY5834911</strain>
    </source>
</reference>
<sequence>MFQLFAAKSELHFRFAVRFQAFFNRYFLFCVAIGEYLFYFMVGVDCGVCIFGSFTLVVPVLPLL</sequence>
<evidence type="ECO:0000313" key="2">
    <source>
        <dbReference type="Proteomes" id="UP000095712"/>
    </source>
</evidence>
<organism evidence="1 2">
    <name type="scientific">Blautia wexlerae</name>
    <dbReference type="NCBI Taxonomy" id="418240"/>
    <lineage>
        <taxon>Bacteria</taxon>
        <taxon>Bacillati</taxon>
        <taxon>Bacillota</taxon>
        <taxon>Clostridia</taxon>
        <taxon>Lachnospirales</taxon>
        <taxon>Lachnospiraceae</taxon>
        <taxon>Blautia</taxon>
    </lineage>
</organism>
<dbReference type="AlphaFoldDB" id="A0A174R5V5"/>
<protein>
    <submittedName>
        <fullName evidence="1">Uncharacterized protein</fullName>
    </submittedName>
</protein>
<evidence type="ECO:0000313" key="1">
    <source>
        <dbReference type="EMBL" id="CUP78578.1"/>
    </source>
</evidence>
<gene>
    <name evidence="1" type="ORF">ERS852523_02806</name>
</gene>